<dbReference type="Pfam" id="PF13561">
    <property type="entry name" value="adh_short_C2"/>
    <property type="match status" value="1"/>
</dbReference>
<dbReference type="InterPro" id="IPR002347">
    <property type="entry name" value="SDR_fam"/>
</dbReference>
<dbReference type="CDD" id="cd05233">
    <property type="entry name" value="SDR_c"/>
    <property type="match status" value="1"/>
</dbReference>
<dbReference type="PANTHER" id="PTHR24321">
    <property type="entry name" value="DEHYDROGENASES, SHORT CHAIN"/>
    <property type="match status" value="1"/>
</dbReference>
<dbReference type="InterPro" id="IPR020904">
    <property type="entry name" value="Sc_DH/Rdtase_CS"/>
</dbReference>
<organism evidence="3 4">
    <name type="scientific">Sinisalibacter aestuarii</name>
    <dbReference type="NCBI Taxonomy" id="2949426"/>
    <lineage>
        <taxon>Bacteria</taxon>
        <taxon>Pseudomonadati</taxon>
        <taxon>Pseudomonadota</taxon>
        <taxon>Alphaproteobacteria</taxon>
        <taxon>Rhodobacterales</taxon>
        <taxon>Roseobacteraceae</taxon>
        <taxon>Sinisalibacter</taxon>
    </lineage>
</organism>
<dbReference type="Gene3D" id="3.40.50.720">
    <property type="entry name" value="NAD(P)-binding Rossmann-like Domain"/>
    <property type="match status" value="1"/>
</dbReference>
<keyword evidence="4" id="KW-1185">Reference proteome</keyword>
<gene>
    <name evidence="3" type="ORF">STA1M1_40020</name>
</gene>
<dbReference type="SUPFAM" id="SSF51735">
    <property type="entry name" value="NAD(P)-binding Rossmann-fold domains"/>
    <property type="match status" value="1"/>
</dbReference>
<sequence>MITGAATGIGRATALAFAERGDRVTIADIDARAADTAAAIREAGGRAQFIECDVTDRAAVQRVVDGALAAYGALDAAFNNAGVLPKPQPLHEVDAASLNLILDVDLKGVFHCMQAQISHFLESGGGAIVNTASVAGIIADPEMSPYVAAKHAVVGMTKAAAVEYATRNIRVNAIAPGLVETPMTRAWLEDDAFRAAMFQHNISGRAARPEEIAGTVLHLCSDAASFTNGAVFVVDGGHTAH</sequence>
<dbReference type="PRINTS" id="PR00080">
    <property type="entry name" value="SDRFAMILY"/>
</dbReference>
<dbReference type="NCBIfam" id="NF005559">
    <property type="entry name" value="PRK07231.1"/>
    <property type="match status" value="1"/>
</dbReference>
<keyword evidence="2" id="KW-0560">Oxidoreductase</keyword>
<accession>A0ABQ5LZ96</accession>
<dbReference type="InterPro" id="IPR036291">
    <property type="entry name" value="NAD(P)-bd_dom_sf"/>
</dbReference>
<evidence type="ECO:0000256" key="2">
    <source>
        <dbReference type="ARBA" id="ARBA00023002"/>
    </source>
</evidence>
<reference evidence="3" key="1">
    <citation type="journal article" date="2023" name="Int. J. Syst. Evol. Microbiol.">
        <title>Sinisalibacter aestuarii sp. nov., isolated from estuarine sediment of the Arakawa River.</title>
        <authorList>
            <person name="Arafat S.T."/>
            <person name="Hirano S."/>
            <person name="Sato A."/>
            <person name="Takeuchi K."/>
            <person name="Yasuda T."/>
            <person name="Terahara T."/>
            <person name="Hamada M."/>
            <person name="Kobayashi T."/>
        </authorList>
    </citation>
    <scope>NUCLEOTIDE SEQUENCE</scope>
    <source>
        <strain evidence="3">B-399</strain>
    </source>
</reference>
<evidence type="ECO:0000313" key="3">
    <source>
        <dbReference type="EMBL" id="GKY90133.1"/>
    </source>
</evidence>
<comment type="caution">
    <text evidence="3">The sequence shown here is derived from an EMBL/GenBank/DDBJ whole genome shotgun (WGS) entry which is preliminary data.</text>
</comment>
<dbReference type="PROSITE" id="PS00061">
    <property type="entry name" value="ADH_SHORT"/>
    <property type="match status" value="1"/>
</dbReference>
<protein>
    <submittedName>
        <fullName evidence="3">Short chain dehydrogenase</fullName>
    </submittedName>
</protein>
<name>A0ABQ5LZ96_9RHOB</name>
<proteinExistence type="inferred from homology"/>
<dbReference type="Proteomes" id="UP001144205">
    <property type="component" value="Unassembled WGS sequence"/>
</dbReference>
<dbReference type="EMBL" id="BROH01000018">
    <property type="protein sequence ID" value="GKY90133.1"/>
    <property type="molecule type" value="Genomic_DNA"/>
</dbReference>
<dbReference type="PRINTS" id="PR00081">
    <property type="entry name" value="GDHRDH"/>
</dbReference>
<dbReference type="PANTHER" id="PTHR24321:SF11">
    <property type="entry name" value="BLR0893 PROTEIN"/>
    <property type="match status" value="1"/>
</dbReference>
<evidence type="ECO:0000256" key="1">
    <source>
        <dbReference type="ARBA" id="ARBA00006484"/>
    </source>
</evidence>
<comment type="similarity">
    <text evidence="1">Belongs to the short-chain dehydrogenases/reductases (SDR) family.</text>
</comment>
<evidence type="ECO:0000313" key="4">
    <source>
        <dbReference type="Proteomes" id="UP001144205"/>
    </source>
</evidence>